<dbReference type="eggNOG" id="KOG4584">
    <property type="taxonomic scope" value="Eukaryota"/>
</dbReference>
<keyword evidence="4" id="KW-1185">Reference proteome</keyword>
<dbReference type="InterPro" id="IPR036075">
    <property type="entry name" value="ARMT-1-like_metal-bd_sf"/>
</dbReference>
<feature type="domain" description="Damage-control phosphatase ARMT1-like metal-binding" evidence="2">
    <location>
        <begin position="48"/>
        <end position="242"/>
    </location>
</feature>
<name>C1N2B2_MICPC</name>
<dbReference type="InterPro" id="IPR002791">
    <property type="entry name" value="ARMT1-like_metal-bd"/>
</dbReference>
<dbReference type="STRING" id="564608.C1N2B2"/>
<protein>
    <submittedName>
        <fullName evidence="3">Predicted protein</fullName>
    </submittedName>
</protein>
<dbReference type="EMBL" id="GG663745">
    <property type="protein sequence ID" value="EEH53975.1"/>
    <property type="molecule type" value="Genomic_DNA"/>
</dbReference>
<reference evidence="3 4" key="1">
    <citation type="journal article" date="2009" name="Science">
        <title>Green evolution and dynamic adaptations revealed by genomes of the marine picoeukaryotes Micromonas.</title>
        <authorList>
            <person name="Worden A.Z."/>
            <person name="Lee J.H."/>
            <person name="Mock T."/>
            <person name="Rouze P."/>
            <person name="Simmons M.P."/>
            <person name="Aerts A.L."/>
            <person name="Allen A.E."/>
            <person name="Cuvelier M.L."/>
            <person name="Derelle E."/>
            <person name="Everett M.V."/>
            <person name="Foulon E."/>
            <person name="Grimwood J."/>
            <person name="Gundlach H."/>
            <person name="Henrissat B."/>
            <person name="Napoli C."/>
            <person name="McDonald S.M."/>
            <person name="Parker M.S."/>
            <person name="Rombauts S."/>
            <person name="Salamov A."/>
            <person name="Von Dassow P."/>
            <person name="Badger J.H."/>
            <person name="Coutinho P.M."/>
            <person name="Demir E."/>
            <person name="Dubchak I."/>
            <person name="Gentemann C."/>
            <person name="Eikrem W."/>
            <person name="Gready J.E."/>
            <person name="John U."/>
            <person name="Lanier W."/>
            <person name="Lindquist E.A."/>
            <person name="Lucas S."/>
            <person name="Mayer K.F."/>
            <person name="Moreau H."/>
            <person name="Not F."/>
            <person name="Otillar R."/>
            <person name="Panaud O."/>
            <person name="Pangilinan J."/>
            <person name="Paulsen I."/>
            <person name="Piegu B."/>
            <person name="Poliakov A."/>
            <person name="Robbens S."/>
            <person name="Schmutz J."/>
            <person name="Toulza E."/>
            <person name="Wyss T."/>
            <person name="Zelensky A."/>
            <person name="Zhou K."/>
            <person name="Armbrust E.V."/>
            <person name="Bhattacharya D."/>
            <person name="Goodenough U.W."/>
            <person name="Van de Peer Y."/>
            <person name="Grigoriev I.V."/>
        </authorList>
    </citation>
    <scope>NUCLEOTIDE SEQUENCE [LARGE SCALE GENOMIC DNA]</scope>
    <source>
        <strain evidence="3 4">CCMP1545</strain>
    </source>
</reference>
<organism evidence="4">
    <name type="scientific">Micromonas pusilla (strain CCMP1545)</name>
    <name type="common">Picoplanktonic green alga</name>
    <dbReference type="NCBI Taxonomy" id="564608"/>
    <lineage>
        <taxon>Eukaryota</taxon>
        <taxon>Viridiplantae</taxon>
        <taxon>Chlorophyta</taxon>
        <taxon>Mamiellophyceae</taxon>
        <taxon>Mamiellales</taxon>
        <taxon>Mamiellaceae</taxon>
        <taxon>Micromonas</taxon>
    </lineage>
</organism>
<dbReference type="AlphaFoldDB" id="C1N2B2"/>
<dbReference type="GeneID" id="9687702"/>
<accession>C1N2B2</accession>
<evidence type="ECO:0000313" key="4">
    <source>
        <dbReference type="Proteomes" id="UP000001876"/>
    </source>
</evidence>
<dbReference type="OrthoDB" id="498611at2759"/>
<sequence>MFCEDGDPDDPDDAAEECKYVLDADALAETFAKARERVSHEKSGGWRFDSLSRVVERCTREKDVEKKIAPGWRRVLIFCDNAGADVMGMTMLAKALAAVGGKGTKVALVANDTAALNDVTYEELDEYLRAVTRRGGEFYDGDPILGAQMNGNMVAAVNSGQDSTLLNLNNCGSELNDWVNMQFQQVPAGDDWLIVLDGMGRSLESNWDAYKYVKDGVNVLNLAMVKSEINARRLDAEVYDCVVRLRRGGDPE</sequence>
<dbReference type="Proteomes" id="UP000001876">
    <property type="component" value="Unassembled WGS sequence"/>
</dbReference>
<proteinExistence type="predicted"/>
<dbReference type="Pfam" id="PF01937">
    <property type="entry name" value="ARMT1-like_dom"/>
    <property type="match status" value="1"/>
</dbReference>
<dbReference type="Gene3D" id="3.40.50.10880">
    <property type="entry name" value="Uncharacterised protein PF01937, DUF89, domain 3"/>
    <property type="match status" value="1"/>
</dbReference>
<evidence type="ECO:0000259" key="2">
    <source>
        <dbReference type="Pfam" id="PF01937"/>
    </source>
</evidence>
<comment type="cofactor">
    <cofactor evidence="1">
        <name>Ni(2+)</name>
        <dbReference type="ChEBI" id="CHEBI:49786"/>
    </cofactor>
</comment>
<gene>
    <name evidence="3" type="ORF">MICPUCDRAFT_51917</name>
</gene>
<dbReference type="RefSeq" id="XP_003062263.1">
    <property type="nucleotide sequence ID" value="XM_003062217.1"/>
</dbReference>
<evidence type="ECO:0000313" key="3">
    <source>
        <dbReference type="EMBL" id="EEH53975.1"/>
    </source>
</evidence>
<dbReference type="SUPFAM" id="SSF111321">
    <property type="entry name" value="AF1104-like"/>
    <property type="match status" value="1"/>
</dbReference>
<dbReference type="KEGG" id="mpp:MICPUCDRAFT_51917"/>
<evidence type="ECO:0000256" key="1">
    <source>
        <dbReference type="ARBA" id="ARBA00001967"/>
    </source>
</evidence>